<comment type="cofactor">
    <cofactor evidence="1">
        <name>Zn(2+)</name>
        <dbReference type="ChEBI" id="CHEBI:29105"/>
    </cofactor>
</comment>
<evidence type="ECO:0000256" key="7">
    <source>
        <dbReference type="ARBA" id="ARBA00023015"/>
    </source>
</evidence>
<evidence type="ECO:0000256" key="11">
    <source>
        <dbReference type="ARBA" id="ARBA00023204"/>
    </source>
</evidence>
<keyword evidence="11" id="KW-0234">DNA repair</keyword>
<reference evidence="14 16" key="1">
    <citation type="submission" date="2020-12" db="EMBL/GenBank/DDBJ databases">
        <title>strain FJAT-54423T represents a novel species of the genus Brevibacillus.</title>
        <authorList>
            <person name="Tang R."/>
        </authorList>
    </citation>
    <scope>NUCLEOTIDE SEQUENCE [LARGE SCALE GENOMIC DNA]</scope>
    <source>
        <strain evidence="14 16">FJAT-54423</strain>
    </source>
</reference>
<evidence type="ECO:0000256" key="8">
    <source>
        <dbReference type="ARBA" id="ARBA00023125"/>
    </source>
</evidence>
<evidence type="ECO:0000313" key="15">
    <source>
        <dbReference type="EMBL" id="QUO40574.1"/>
    </source>
</evidence>
<feature type="region of interest" description="Disordered" evidence="12">
    <location>
        <begin position="1"/>
        <end position="24"/>
    </location>
</feature>
<sequence length="227" mass="25469">MKRNMKKPVHPFGRDEQQEEGGPGELTDEMWQAVISNDAAYDGRFLYAVRTTRIFCRPSCKSRPPNKANVGYFPTAGHALAARYRPCKRCKPTGLRLPDEEWVALVTEYIDSHYPEALSLGLLAEISHGSPYHLHRTFKRVTGITPVAYIQQKRIEHAKEQLAATTKSVAEVGKSAGMPNTSYFITLFKKKTGFTPADYRVAIQKDKEGSEYAKPCEFPDLLDSADA</sequence>
<dbReference type="GO" id="GO:0008270">
    <property type="term" value="F:zinc ion binding"/>
    <property type="evidence" value="ECO:0007669"/>
    <property type="project" value="InterPro"/>
</dbReference>
<dbReference type="InterPro" id="IPR009057">
    <property type="entry name" value="Homeodomain-like_sf"/>
</dbReference>
<dbReference type="PRINTS" id="PR00032">
    <property type="entry name" value="HTHARAC"/>
</dbReference>
<evidence type="ECO:0000256" key="12">
    <source>
        <dbReference type="SAM" id="MobiDB-lite"/>
    </source>
</evidence>
<dbReference type="GO" id="GO:0003700">
    <property type="term" value="F:DNA-binding transcription factor activity"/>
    <property type="evidence" value="ECO:0007669"/>
    <property type="project" value="InterPro"/>
</dbReference>
<dbReference type="EMBL" id="CP066308">
    <property type="protein sequence ID" value="QQE73492.1"/>
    <property type="molecule type" value="Genomic_DNA"/>
</dbReference>
<gene>
    <name evidence="14" type="ORF">JD108_16570</name>
    <name evidence="15" type="ORF">KDJ56_16515</name>
</gene>
<dbReference type="KEGG" id="bcop:JD108_16570"/>
<keyword evidence="7" id="KW-0805">Transcription regulation</keyword>
<dbReference type="SUPFAM" id="SSF57884">
    <property type="entry name" value="Ada DNA repair protein, N-terminal domain (N-Ada 10)"/>
    <property type="match status" value="1"/>
</dbReference>
<dbReference type="Gene3D" id="1.10.10.60">
    <property type="entry name" value="Homeodomain-like"/>
    <property type="match status" value="2"/>
</dbReference>
<keyword evidence="3 14" id="KW-0808">Transferase</keyword>
<keyword evidence="6" id="KW-0862">Zinc</keyword>
<evidence type="ECO:0000313" key="16">
    <source>
        <dbReference type="Proteomes" id="UP000595847"/>
    </source>
</evidence>
<evidence type="ECO:0000259" key="13">
    <source>
        <dbReference type="PROSITE" id="PS01124"/>
    </source>
</evidence>
<evidence type="ECO:0000256" key="6">
    <source>
        <dbReference type="ARBA" id="ARBA00022833"/>
    </source>
</evidence>
<dbReference type="AlphaFoldDB" id="A0A7T5EIY6"/>
<dbReference type="Proteomes" id="UP000677234">
    <property type="component" value="Chromosome"/>
</dbReference>
<evidence type="ECO:0000256" key="1">
    <source>
        <dbReference type="ARBA" id="ARBA00001947"/>
    </source>
</evidence>
<keyword evidence="9" id="KW-0010">Activator</keyword>
<accession>A0A7T5EIY6</accession>
<dbReference type="SMART" id="SM00342">
    <property type="entry name" value="HTH_ARAC"/>
    <property type="match status" value="1"/>
</dbReference>
<keyword evidence="17" id="KW-1185">Reference proteome</keyword>
<feature type="domain" description="HTH araC/xylS-type" evidence="13">
    <location>
        <begin position="104"/>
        <end position="202"/>
    </location>
</feature>
<proteinExistence type="predicted"/>
<dbReference type="InterPro" id="IPR004026">
    <property type="entry name" value="Ada_DNA_repair_Zn-bd"/>
</dbReference>
<evidence type="ECO:0000256" key="10">
    <source>
        <dbReference type="ARBA" id="ARBA00023163"/>
    </source>
</evidence>
<dbReference type="Proteomes" id="UP000595847">
    <property type="component" value="Chromosome"/>
</dbReference>
<dbReference type="GO" id="GO:0006307">
    <property type="term" value="P:DNA alkylation repair"/>
    <property type="evidence" value="ECO:0007669"/>
    <property type="project" value="UniProtKB-ARBA"/>
</dbReference>
<keyword evidence="5" id="KW-0227">DNA damage</keyword>
<evidence type="ECO:0000256" key="3">
    <source>
        <dbReference type="ARBA" id="ARBA00022679"/>
    </source>
</evidence>
<dbReference type="InterPro" id="IPR018060">
    <property type="entry name" value="HTH_AraC"/>
</dbReference>
<evidence type="ECO:0000256" key="4">
    <source>
        <dbReference type="ARBA" id="ARBA00022723"/>
    </source>
</evidence>
<dbReference type="PROSITE" id="PS01124">
    <property type="entry name" value="HTH_ARAC_FAMILY_2"/>
    <property type="match status" value="1"/>
</dbReference>
<protein>
    <submittedName>
        <fullName evidence="14">Methylphosphotriester-DNA--protein-cysteine methyltransferase family protein</fullName>
    </submittedName>
</protein>
<dbReference type="InterPro" id="IPR020449">
    <property type="entry name" value="Tscrpt_reg_AraC-type_HTH"/>
</dbReference>
<organism evidence="14 16">
    <name type="scientific">Brevibacillus composti</name>
    <dbReference type="NCBI Taxonomy" id="2796470"/>
    <lineage>
        <taxon>Bacteria</taxon>
        <taxon>Bacillati</taxon>
        <taxon>Bacillota</taxon>
        <taxon>Bacilli</taxon>
        <taxon>Bacillales</taxon>
        <taxon>Paenibacillaceae</taxon>
        <taxon>Brevibacillus</taxon>
    </lineage>
</organism>
<evidence type="ECO:0000256" key="5">
    <source>
        <dbReference type="ARBA" id="ARBA00022763"/>
    </source>
</evidence>
<keyword evidence="10" id="KW-0804">Transcription</keyword>
<dbReference type="PANTHER" id="PTHR43280">
    <property type="entry name" value="ARAC-FAMILY TRANSCRIPTIONAL REGULATOR"/>
    <property type="match status" value="1"/>
</dbReference>
<keyword evidence="8" id="KW-0238">DNA-binding</keyword>
<evidence type="ECO:0000256" key="2">
    <source>
        <dbReference type="ARBA" id="ARBA00022603"/>
    </source>
</evidence>
<evidence type="ECO:0000313" key="17">
    <source>
        <dbReference type="Proteomes" id="UP000677234"/>
    </source>
</evidence>
<dbReference type="Gene3D" id="3.40.10.10">
    <property type="entry name" value="DNA Methylphosphotriester Repair Domain"/>
    <property type="match status" value="1"/>
</dbReference>
<dbReference type="EMBL" id="CP073708">
    <property type="protein sequence ID" value="QUO40574.1"/>
    <property type="molecule type" value="Genomic_DNA"/>
</dbReference>
<reference evidence="15" key="2">
    <citation type="submission" date="2021-04" db="EMBL/GenBank/DDBJ databases">
        <title>Brevibacillus composti FJAT-54423, complete genome.</title>
        <authorList>
            <person name="Tang R."/>
        </authorList>
    </citation>
    <scope>NUCLEOTIDE SEQUENCE</scope>
    <source>
        <strain evidence="15">FJAT-54424</strain>
    </source>
</reference>
<dbReference type="Pfam" id="PF02805">
    <property type="entry name" value="Ada_Zn_binding"/>
    <property type="match status" value="1"/>
</dbReference>
<keyword evidence="4" id="KW-0479">Metal-binding</keyword>
<dbReference type="GO" id="GO:0043565">
    <property type="term" value="F:sequence-specific DNA binding"/>
    <property type="evidence" value="ECO:0007669"/>
    <property type="project" value="InterPro"/>
</dbReference>
<dbReference type="Pfam" id="PF12833">
    <property type="entry name" value="HTH_18"/>
    <property type="match status" value="1"/>
</dbReference>
<dbReference type="SUPFAM" id="SSF46689">
    <property type="entry name" value="Homeodomain-like"/>
    <property type="match status" value="2"/>
</dbReference>
<name>A0A7T5EIY6_9BACL</name>
<dbReference type="InterPro" id="IPR035451">
    <property type="entry name" value="Ada-like_dom_sf"/>
</dbReference>
<dbReference type="GO" id="GO:0008168">
    <property type="term" value="F:methyltransferase activity"/>
    <property type="evidence" value="ECO:0007669"/>
    <property type="project" value="UniProtKB-KW"/>
</dbReference>
<evidence type="ECO:0000256" key="9">
    <source>
        <dbReference type="ARBA" id="ARBA00023159"/>
    </source>
</evidence>
<dbReference type="PANTHER" id="PTHR43280:SF28">
    <property type="entry name" value="HTH-TYPE TRANSCRIPTIONAL ACTIVATOR RHAS"/>
    <property type="match status" value="1"/>
</dbReference>
<dbReference type="GO" id="GO:0032259">
    <property type="term" value="P:methylation"/>
    <property type="evidence" value="ECO:0007669"/>
    <property type="project" value="UniProtKB-KW"/>
</dbReference>
<dbReference type="FunFam" id="3.40.10.10:FF:000001">
    <property type="entry name" value="DNA-3-methyladenine glycosylase 2"/>
    <property type="match status" value="1"/>
</dbReference>
<keyword evidence="2 14" id="KW-0489">Methyltransferase</keyword>
<evidence type="ECO:0000313" key="14">
    <source>
        <dbReference type="EMBL" id="QQE73492.1"/>
    </source>
</evidence>